<feature type="compositionally biased region" description="Basic and acidic residues" evidence="4">
    <location>
        <begin position="19"/>
        <end position="30"/>
    </location>
</feature>
<evidence type="ECO:0000256" key="3">
    <source>
        <dbReference type="ARBA" id="ARBA00023242"/>
    </source>
</evidence>
<dbReference type="InterPro" id="IPR009360">
    <property type="entry name" value="Isy1"/>
</dbReference>
<evidence type="ECO:0000256" key="1">
    <source>
        <dbReference type="ARBA" id="ARBA00004123"/>
    </source>
</evidence>
<comment type="similarity">
    <text evidence="2">Belongs to the ISY1 family.</text>
</comment>
<evidence type="ECO:0000256" key="4">
    <source>
        <dbReference type="SAM" id="MobiDB-lite"/>
    </source>
</evidence>
<dbReference type="SUPFAM" id="SSF140102">
    <property type="entry name" value="ISY1 domain-like"/>
    <property type="match status" value="1"/>
</dbReference>
<feature type="region of interest" description="Disordered" evidence="4">
    <location>
        <begin position="1"/>
        <end position="30"/>
    </location>
</feature>
<dbReference type="Proteomes" id="UP001497512">
    <property type="component" value="Chromosome 16"/>
</dbReference>
<keyword evidence="3" id="KW-0539">Nucleus</keyword>
<dbReference type="Pfam" id="PF06246">
    <property type="entry name" value="Isy1"/>
    <property type="match status" value="1"/>
</dbReference>
<name>A0ABP0TXU1_9BRYO</name>
<accession>A0ABP0TXU1</accession>
<dbReference type="EMBL" id="OZ019908">
    <property type="protein sequence ID" value="CAK9207813.1"/>
    <property type="molecule type" value="Genomic_DNA"/>
</dbReference>
<feature type="region of interest" description="Disordered" evidence="4">
    <location>
        <begin position="220"/>
        <end position="244"/>
    </location>
</feature>
<dbReference type="Gene3D" id="1.10.287.660">
    <property type="entry name" value="Helix hairpin bin"/>
    <property type="match status" value="1"/>
</dbReference>
<dbReference type="PANTHER" id="PTHR13021">
    <property type="entry name" value="PRE-MRNA-SPLICING FACTOR ISY1"/>
    <property type="match status" value="1"/>
</dbReference>
<dbReference type="InterPro" id="IPR029012">
    <property type="entry name" value="Helix_hairpin_bin_sf"/>
</dbReference>
<keyword evidence="6" id="KW-1185">Reference proteome</keyword>
<evidence type="ECO:0000313" key="6">
    <source>
        <dbReference type="Proteomes" id="UP001497512"/>
    </source>
</evidence>
<organism evidence="5 6">
    <name type="scientific">Sphagnum troendelagicum</name>
    <dbReference type="NCBI Taxonomy" id="128251"/>
    <lineage>
        <taxon>Eukaryota</taxon>
        <taxon>Viridiplantae</taxon>
        <taxon>Streptophyta</taxon>
        <taxon>Embryophyta</taxon>
        <taxon>Bryophyta</taxon>
        <taxon>Sphagnophytina</taxon>
        <taxon>Sphagnopsida</taxon>
        <taxon>Sphagnales</taxon>
        <taxon>Sphagnaceae</taxon>
        <taxon>Sphagnum</taxon>
    </lineage>
</organism>
<evidence type="ECO:0000256" key="2">
    <source>
        <dbReference type="ARBA" id="ARBA00007002"/>
    </source>
</evidence>
<gene>
    <name evidence="5" type="ORF">CSSPTR1EN2_LOCUS8994</name>
</gene>
<evidence type="ECO:0000313" key="5">
    <source>
        <dbReference type="EMBL" id="CAK9207813.1"/>
    </source>
</evidence>
<dbReference type="InterPro" id="IPR037200">
    <property type="entry name" value="Isy1_sf"/>
</dbReference>
<comment type="subcellular location">
    <subcellularLocation>
        <location evidence="1">Nucleus</location>
    </subcellularLocation>
</comment>
<sequence>MARNEEKAQSMLSRFLQAKNEEKKKPKERRPFLASECRDLADADKWRQQIIREIGRKVMDIQNPGLGEHRLRDLNDEINKLIREKGHWEVRILELGGPDYAKVGPKVTDSEGKEVDVASGKGMGYKYFGAAKQLPGVKELFELPPELKKKRSRYEMYKRIDADYYGYRDDEDGILGKLEQVAEKQMRAQAIEEWQQIEAVKNEARKGVKSGEVVVMKSTIDNEDSDLEDGIDEEEEEEQRPKHREFVAHVPLPDEKEIERMVLQKKKQELLSKYASEDLVGEEAEAKELLNIHR</sequence>
<protein>
    <recommendedName>
        <fullName evidence="7">Pre-mRNA-splicing factor ISY1-like protein</fullName>
    </recommendedName>
</protein>
<proteinExistence type="inferred from homology"/>
<evidence type="ECO:0008006" key="7">
    <source>
        <dbReference type="Google" id="ProtNLM"/>
    </source>
</evidence>
<reference evidence="5" key="1">
    <citation type="submission" date="2024-02" db="EMBL/GenBank/DDBJ databases">
        <authorList>
            <consortium name="ELIXIR-Norway"/>
            <consortium name="Elixir Norway"/>
        </authorList>
    </citation>
    <scope>NUCLEOTIDE SEQUENCE</scope>
</reference>
<feature type="compositionally biased region" description="Acidic residues" evidence="4">
    <location>
        <begin position="221"/>
        <end position="238"/>
    </location>
</feature>